<dbReference type="GeneID" id="36580265"/>
<dbReference type="Pfam" id="PF14420">
    <property type="entry name" value="Clr5"/>
    <property type="match status" value="1"/>
</dbReference>
<reference evidence="2 3" key="1">
    <citation type="submission" date="2016-04" db="EMBL/GenBank/DDBJ databases">
        <title>A degradative enzymes factory behind the ericoid mycorrhizal symbiosis.</title>
        <authorList>
            <consortium name="DOE Joint Genome Institute"/>
            <person name="Martino E."/>
            <person name="Morin E."/>
            <person name="Grelet G."/>
            <person name="Kuo A."/>
            <person name="Kohler A."/>
            <person name="Daghino S."/>
            <person name="Barry K."/>
            <person name="Choi C."/>
            <person name="Cichocki N."/>
            <person name="Clum A."/>
            <person name="Copeland A."/>
            <person name="Hainaut M."/>
            <person name="Haridas S."/>
            <person name="Labutti K."/>
            <person name="Lindquist E."/>
            <person name="Lipzen A."/>
            <person name="Khouja H.-R."/>
            <person name="Murat C."/>
            <person name="Ohm R."/>
            <person name="Olson A."/>
            <person name="Spatafora J."/>
            <person name="Veneault-Fourrey C."/>
            <person name="Henrissat B."/>
            <person name="Grigoriev I."/>
            <person name="Martin F."/>
            <person name="Perotto S."/>
        </authorList>
    </citation>
    <scope>NUCLEOTIDE SEQUENCE [LARGE SCALE GENOMIC DNA]</scope>
    <source>
        <strain evidence="2 3">E</strain>
    </source>
</reference>
<evidence type="ECO:0000313" key="2">
    <source>
        <dbReference type="EMBL" id="PMD62037.1"/>
    </source>
</evidence>
<gene>
    <name evidence="2" type="ORF">K444DRAFT_361104</name>
</gene>
<dbReference type="PANTHER" id="PTHR38788:SF3">
    <property type="entry name" value="CLR5 DOMAIN-CONTAINING PROTEIN"/>
    <property type="match status" value="1"/>
</dbReference>
<keyword evidence="3" id="KW-1185">Reference proteome</keyword>
<dbReference type="AlphaFoldDB" id="A0A2J6TG85"/>
<organism evidence="2 3">
    <name type="scientific">Hyaloscypha bicolor E</name>
    <dbReference type="NCBI Taxonomy" id="1095630"/>
    <lineage>
        <taxon>Eukaryota</taxon>
        <taxon>Fungi</taxon>
        <taxon>Dikarya</taxon>
        <taxon>Ascomycota</taxon>
        <taxon>Pezizomycotina</taxon>
        <taxon>Leotiomycetes</taxon>
        <taxon>Helotiales</taxon>
        <taxon>Hyaloscyphaceae</taxon>
        <taxon>Hyaloscypha</taxon>
        <taxon>Hyaloscypha bicolor</taxon>
    </lineage>
</organism>
<dbReference type="PANTHER" id="PTHR38788">
    <property type="entry name" value="CLR5 DOMAIN-CONTAINING PROTEIN"/>
    <property type="match status" value="1"/>
</dbReference>
<dbReference type="Proteomes" id="UP000235371">
    <property type="component" value="Unassembled WGS sequence"/>
</dbReference>
<sequence length="125" mass="14889">MAASTSSVKSKRGEFSSQDWVPHRAEIERLYLKENKGLPAVMDIMRKKHGFEASKAQYEAQFKRWGFRKNSNERHWRYAYFKSRTRKEAGKNSLIYLNNVLKPEKTVKKEFQRHVKLTEQHMPSK</sequence>
<dbReference type="InParanoid" id="A0A2J6TG85"/>
<evidence type="ECO:0000313" key="3">
    <source>
        <dbReference type="Proteomes" id="UP000235371"/>
    </source>
</evidence>
<accession>A0A2J6TG85</accession>
<name>A0A2J6TG85_9HELO</name>
<dbReference type="InterPro" id="IPR025676">
    <property type="entry name" value="Clr5_dom"/>
</dbReference>
<dbReference type="OrthoDB" id="823504at2759"/>
<feature type="domain" description="Clr5" evidence="1">
    <location>
        <begin position="17"/>
        <end position="69"/>
    </location>
</feature>
<protein>
    <recommendedName>
        <fullName evidence="1">Clr5 domain-containing protein</fullName>
    </recommendedName>
</protein>
<dbReference type="STRING" id="1095630.A0A2J6TG85"/>
<evidence type="ECO:0000259" key="1">
    <source>
        <dbReference type="Pfam" id="PF14420"/>
    </source>
</evidence>
<proteinExistence type="predicted"/>
<dbReference type="EMBL" id="KZ613785">
    <property type="protein sequence ID" value="PMD62037.1"/>
    <property type="molecule type" value="Genomic_DNA"/>
</dbReference>
<dbReference type="RefSeq" id="XP_024738941.1">
    <property type="nucleotide sequence ID" value="XM_024872184.1"/>
</dbReference>